<dbReference type="RefSeq" id="WP_379861827.1">
    <property type="nucleotide sequence ID" value="NZ_JBHMFC010000081.1"/>
</dbReference>
<organism evidence="2 3">
    <name type="scientific">Mariniflexile ostreae</name>
    <dbReference type="NCBI Taxonomy" id="1520892"/>
    <lineage>
        <taxon>Bacteria</taxon>
        <taxon>Pseudomonadati</taxon>
        <taxon>Bacteroidota</taxon>
        <taxon>Flavobacteriia</taxon>
        <taxon>Flavobacteriales</taxon>
        <taxon>Flavobacteriaceae</taxon>
        <taxon>Mariniflexile</taxon>
    </lineage>
</organism>
<dbReference type="PANTHER" id="PTHR45527">
    <property type="entry name" value="NONRIBOSOMAL PEPTIDE SYNTHETASE"/>
    <property type="match status" value="1"/>
</dbReference>
<feature type="domain" description="AMP-dependent synthetase/ligase" evidence="1">
    <location>
        <begin position="10"/>
        <end position="352"/>
    </location>
</feature>
<sequence>MQLIDDLKDAFEKHEENNAFFINDTYYTYRDLAQGVSNIRQAIKPLLSEKGANIGLVVHDNIETYASIIALWLEGKTYVPLHPDFPENRNQAIIDQAHINAVLDASNQNTFQNTFTIQTCALPTSKINLNPSTLNRSENAYILFTSGTTGVPKGVPISFRNLSNFLKAFNALCQVNKKDRCLQMFELTFDMSVVSFLVPLLAGACVYTIPKNKIKYSFIFELMEDYKLTIAIMVPSIINYLRPYFDEIHCPDMRFNLFAGEALYLDVLEEWSRCLPHAKIVNAYGPTETTIICTSYDFNRELENKTHNGIMCIGKDMEGTLSIVVGEQDQELEEGATGELCISGKQVTPGYWEDPEKNKTSFFYKDHNGENLRFYRTGDACFKDANGDFMYVGRVDFQAKIQGFRVELAEIEFHSKAFLEKINVVAIALTNQLNNTEIGMAIESETIPTAALMSYLKTKLPHYMIPTQVIFTKQFPLNSNGKIDRNTLRTLFINN</sequence>
<evidence type="ECO:0000259" key="1">
    <source>
        <dbReference type="Pfam" id="PF00501"/>
    </source>
</evidence>
<dbReference type="InterPro" id="IPR045851">
    <property type="entry name" value="AMP-bd_C_sf"/>
</dbReference>
<gene>
    <name evidence="2" type="ORF">ACFFU9_12645</name>
</gene>
<evidence type="ECO:0000313" key="2">
    <source>
        <dbReference type="EMBL" id="MFB9057589.1"/>
    </source>
</evidence>
<dbReference type="Gene3D" id="3.40.50.12780">
    <property type="entry name" value="N-terminal domain of ligase-like"/>
    <property type="match status" value="1"/>
</dbReference>
<dbReference type="Gene3D" id="3.30.300.30">
    <property type="match status" value="1"/>
</dbReference>
<comment type="caution">
    <text evidence="2">The sequence shown here is derived from an EMBL/GenBank/DDBJ whole genome shotgun (WGS) entry which is preliminary data.</text>
</comment>
<dbReference type="Pfam" id="PF00501">
    <property type="entry name" value="AMP-binding"/>
    <property type="match status" value="1"/>
</dbReference>
<accession>A0ABV5FE17</accession>
<dbReference type="InterPro" id="IPR042099">
    <property type="entry name" value="ANL_N_sf"/>
</dbReference>
<dbReference type="SUPFAM" id="SSF56801">
    <property type="entry name" value="Acetyl-CoA synthetase-like"/>
    <property type="match status" value="1"/>
</dbReference>
<reference evidence="2 3" key="1">
    <citation type="submission" date="2024-09" db="EMBL/GenBank/DDBJ databases">
        <authorList>
            <person name="Sun Q."/>
            <person name="Mori K."/>
        </authorList>
    </citation>
    <scope>NUCLEOTIDE SEQUENCE [LARGE SCALE GENOMIC DNA]</scope>
    <source>
        <strain evidence="2 3">CECT 8622</strain>
    </source>
</reference>
<evidence type="ECO:0000313" key="3">
    <source>
        <dbReference type="Proteomes" id="UP001589585"/>
    </source>
</evidence>
<dbReference type="InterPro" id="IPR000873">
    <property type="entry name" value="AMP-dep_synth/lig_dom"/>
</dbReference>
<proteinExistence type="predicted"/>
<protein>
    <submittedName>
        <fullName evidence="2">AMP-binding protein</fullName>
    </submittedName>
</protein>
<dbReference type="EMBL" id="JBHMFC010000081">
    <property type="protein sequence ID" value="MFB9057589.1"/>
    <property type="molecule type" value="Genomic_DNA"/>
</dbReference>
<name>A0ABV5FE17_9FLAO</name>
<dbReference type="PANTHER" id="PTHR45527:SF1">
    <property type="entry name" value="FATTY ACID SYNTHASE"/>
    <property type="match status" value="1"/>
</dbReference>
<dbReference type="PROSITE" id="PS00455">
    <property type="entry name" value="AMP_BINDING"/>
    <property type="match status" value="1"/>
</dbReference>
<keyword evidence="3" id="KW-1185">Reference proteome</keyword>
<dbReference type="Proteomes" id="UP001589585">
    <property type="component" value="Unassembled WGS sequence"/>
</dbReference>
<dbReference type="InterPro" id="IPR020845">
    <property type="entry name" value="AMP-binding_CS"/>
</dbReference>